<comment type="caution">
    <text evidence="1">The sequence shown here is derived from an EMBL/GenBank/DDBJ whole genome shotgun (WGS) entry which is preliminary data.</text>
</comment>
<keyword evidence="2" id="KW-1185">Reference proteome</keyword>
<proteinExistence type="predicted"/>
<accession>A0ABQ6B0N5</accession>
<evidence type="ECO:0000313" key="2">
    <source>
        <dbReference type="Proteomes" id="UP001156905"/>
    </source>
</evidence>
<dbReference type="Proteomes" id="UP001156905">
    <property type="component" value="Unassembled WGS sequence"/>
</dbReference>
<name>A0ABQ6B0N5_9BRAD</name>
<dbReference type="RefSeq" id="WP_284269076.1">
    <property type="nucleotide sequence ID" value="NZ_BSOW01000016.1"/>
</dbReference>
<protein>
    <submittedName>
        <fullName evidence="1">Uncharacterized protein</fullName>
    </submittedName>
</protein>
<organism evidence="1 2">
    <name type="scientific">Bradyrhizobium iriomotense</name>
    <dbReference type="NCBI Taxonomy" id="441950"/>
    <lineage>
        <taxon>Bacteria</taxon>
        <taxon>Pseudomonadati</taxon>
        <taxon>Pseudomonadota</taxon>
        <taxon>Alphaproteobacteria</taxon>
        <taxon>Hyphomicrobiales</taxon>
        <taxon>Nitrobacteraceae</taxon>
        <taxon>Bradyrhizobium</taxon>
    </lineage>
</organism>
<reference evidence="2" key="1">
    <citation type="journal article" date="2019" name="Int. J. Syst. Evol. Microbiol.">
        <title>The Global Catalogue of Microorganisms (GCM) 10K type strain sequencing project: providing services to taxonomists for standard genome sequencing and annotation.</title>
        <authorList>
            <consortium name="The Broad Institute Genomics Platform"/>
            <consortium name="The Broad Institute Genome Sequencing Center for Infectious Disease"/>
            <person name="Wu L."/>
            <person name="Ma J."/>
        </authorList>
    </citation>
    <scope>NUCLEOTIDE SEQUENCE [LARGE SCALE GENOMIC DNA]</scope>
    <source>
        <strain evidence="2">NBRC 102520</strain>
    </source>
</reference>
<sequence>MGQLKPGSIDDMANSMAEAIDQAMQVAWPAAFGQSLPDQGKRDRQVLFVAIANGVLGYLRDNLAALETTVVHDTVDGHKHHLDFDLG</sequence>
<gene>
    <name evidence="1" type="ORF">GCM10007857_46690</name>
</gene>
<dbReference type="EMBL" id="BSOW01000016">
    <property type="protein sequence ID" value="GLR87957.1"/>
    <property type="molecule type" value="Genomic_DNA"/>
</dbReference>
<evidence type="ECO:0000313" key="1">
    <source>
        <dbReference type="EMBL" id="GLR87957.1"/>
    </source>
</evidence>